<keyword evidence="5" id="KW-0067">ATP-binding</keyword>
<accession>A0A8D2DMQ4</accession>
<name>A0A8D2DMQ4_SCIVU</name>
<keyword evidence="4" id="KW-0547">Nucleotide-binding</keyword>
<dbReference type="SUPFAM" id="SSF52540">
    <property type="entry name" value="P-loop containing nucleoside triphosphate hydrolases"/>
    <property type="match status" value="1"/>
</dbReference>
<dbReference type="InterPro" id="IPR027417">
    <property type="entry name" value="P-loop_NTPase"/>
</dbReference>
<dbReference type="AlphaFoldDB" id="A0A8D2DMQ4"/>
<dbReference type="GO" id="GO:0005524">
    <property type="term" value="F:ATP binding"/>
    <property type="evidence" value="ECO:0007669"/>
    <property type="project" value="UniProtKB-KW"/>
</dbReference>
<proteinExistence type="inferred from homology"/>
<keyword evidence="2" id="KW-0433">Leucine-rich repeat</keyword>
<dbReference type="InterPro" id="IPR032675">
    <property type="entry name" value="LRR_dom_sf"/>
</dbReference>
<dbReference type="GO" id="GO:0005737">
    <property type="term" value="C:cytoplasm"/>
    <property type="evidence" value="ECO:0007669"/>
    <property type="project" value="TreeGrafter"/>
</dbReference>
<dbReference type="InterPro" id="IPR041267">
    <property type="entry name" value="NLRP_HD2"/>
</dbReference>
<dbReference type="FunFam" id="3.40.50.300:FF:001341">
    <property type="entry name" value="NLR family pyrin domain containing 7"/>
    <property type="match status" value="1"/>
</dbReference>
<dbReference type="InterPro" id="IPR041075">
    <property type="entry name" value="NOD1/2_WH"/>
</dbReference>
<evidence type="ECO:0000313" key="8">
    <source>
        <dbReference type="Ensembl" id="ENSSVLP00005026387.1"/>
    </source>
</evidence>
<feature type="compositionally biased region" description="Pro residues" evidence="6">
    <location>
        <begin position="959"/>
        <end position="970"/>
    </location>
</feature>
<dbReference type="Pfam" id="PF05729">
    <property type="entry name" value="NACHT"/>
    <property type="match status" value="1"/>
</dbReference>
<evidence type="ECO:0000256" key="2">
    <source>
        <dbReference type="ARBA" id="ARBA00022614"/>
    </source>
</evidence>
<dbReference type="SUPFAM" id="SSF52047">
    <property type="entry name" value="RNI-like"/>
    <property type="match status" value="1"/>
</dbReference>
<dbReference type="InterPro" id="IPR050637">
    <property type="entry name" value="NLRP_innate_immun_reg"/>
</dbReference>
<dbReference type="Pfam" id="PF17776">
    <property type="entry name" value="NLRC4_HD2"/>
    <property type="match status" value="1"/>
</dbReference>
<dbReference type="Proteomes" id="UP000694564">
    <property type="component" value="Chromosome 17"/>
</dbReference>
<dbReference type="PANTHER" id="PTHR45690">
    <property type="entry name" value="NACHT, LRR AND PYD DOMAINS-CONTAINING PROTEIN 12"/>
    <property type="match status" value="1"/>
</dbReference>
<dbReference type="Gene3D" id="3.40.50.300">
    <property type="entry name" value="P-loop containing nucleotide triphosphate hydrolases"/>
    <property type="match status" value="1"/>
</dbReference>
<sequence>KMPQTRWLQRKLLSRCPGGWTCQMRVLAGWPLPRPLLGLPQAVFSVSWVFLTRTQVLLPNVLLNIPTGEEEGGRIATDKPTSPWKSRFWPDDSDYFYDVTQRSQKLIPFLSPHMGPESRPHTVVLHGAAGVGKTTLAKRCLLDWTEFRLGPLHCAFYLSCRELNHMAPCTFAELISKDCPELQEDVLEVLAQAESALFVVDGFDELRVPAGALTHDTCSDWKQQKPAPILLSSLLKRKMVAKATLLVTTRPGALRELLLLVEQPRLVEVEGFSESDREACFLRHFEDQDQARQALDAVRCNPVLLRLSSAPAVCQLLCTCLRLQMQRGEDPSLACQTTTSLFLRFLCSQFTPAPGGHPQCHLREPLEALCLLAAQGLWTQLSLFDREDLGRLGVEEADLQPFLDRCVLQRDRDCAGCFSFVHVSVQQFLAAMFYVLRCPGEDEWPGSGWDIRGVQELFSREARAGNPLLAQAGRFLWGLLSAARAWELETTFGCQTSSEAKQELLKRTSEQEQPVLWAVGLREVFHCLYESQEEELVSDATASLQEASLHLMTSRDLVHCSFCLRHCGDLQRLSLQVAKGVLPEEEAALEPDAQDGGSRHAQNPLPFWTDLCSVFSSSKSLVLLDISQSFLGSLSVRTLCDQMASATCCLQKVVLKDISPAGAYQNFCLAFRGHKTLTQLILQVSEQNDVLPSLCEVLSHPKCKLQCLRLGPCSAPTQQWAGLFLALQANHSLTCLDLSDSELQDGGAKLLCAGLRHPKCPVQRLSLENCHLTEACCSDLSATLIVGQRLTHLCLAKNDLGDGGVKTLCEGLRYPECRLQALVLWRCSITSEGCVHLSTVLSQESSLTHLDLGLNHIGVVGLRALCGALKAPPCGLQLWGCSLTPFSCKDLSSALSSNRSLVTLDLGQNTLGFEGIKLLCEALRLQQCPLRTLRYRPLPAPAGSWGEAEVFGSPRSDPLSPPSPSLPTHG</sequence>
<organism evidence="8 9">
    <name type="scientific">Sciurus vulgaris</name>
    <name type="common">Eurasian red squirrel</name>
    <dbReference type="NCBI Taxonomy" id="55149"/>
    <lineage>
        <taxon>Eukaryota</taxon>
        <taxon>Metazoa</taxon>
        <taxon>Chordata</taxon>
        <taxon>Craniata</taxon>
        <taxon>Vertebrata</taxon>
        <taxon>Euteleostomi</taxon>
        <taxon>Mammalia</taxon>
        <taxon>Eutheria</taxon>
        <taxon>Euarchontoglires</taxon>
        <taxon>Glires</taxon>
        <taxon>Rodentia</taxon>
        <taxon>Sciuromorpha</taxon>
        <taxon>Sciuridae</taxon>
        <taxon>Sciurinae</taxon>
        <taxon>Sciurini</taxon>
        <taxon>Sciurus</taxon>
    </lineage>
</organism>
<comment type="similarity">
    <text evidence="1">Belongs to the NLRP family.</text>
</comment>
<dbReference type="Gene3D" id="3.80.10.10">
    <property type="entry name" value="Ribonuclease Inhibitor"/>
    <property type="match status" value="2"/>
</dbReference>
<keyword evidence="9" id="KW-1185">Reference proteome</keyword>
<dbReference type="Ensembl" id="ENSSVLT00005029339.1">
    <property type="protein sequence ID" value="ENSSVLP00005026387.1"/>
    <property type="gene ID" value="ENSSVLG00005020398.1"/>
</dbReference>
<dbReference type="GeneTree" id="ENSGT00940000161714"/>
<keyword evidence="3" id="KW-0677">Repeat</keyword>
<dbReference type="Pfam" id="PF13516">
    <property type="entry name" value="LRR_6"/>
    <property type="match status" value="4"/>
</dbReference>
<dbReference type="PROSITE" id="PS50837">
    <property type="entry name" value="NACHT"/>
    <property type="match status" value="1"/>
</dbReference>
<evidence type="ECO:0000256" key="4">
    <source>
        <dbReference type="ARBA" id="ARBA00022741"/>
    </source>
</evidence>
<reference evidence="8" key="1">
    <citation type="submission" date="2025-08" db="UniProtKB">
        <authorList>
            <consortium name="Ensembl"/>
        </authorList>
    </citation>
    <scope>IDENTIFICATION</scope>
</reference>
<reference evidence="8" key="2">
    <citation type="submission" date="2025-09" db="UniProtKB">
        <authorList>
            <consortium name="Ensembl"/>
        </authorList>
    </citation>
    <scope>IDENTIFICATION</scope>
</reference>
<dbReference type="SMART" id="SM00368">
    <property type="entry name" value="LRR_RI"/>
    <property type="match status" value="8"/>
</dbReference>
<evidence type="ECO:0000313" key="9">
    <source>
        <dbReference type="Proteomes" id="UP000694564"/>
    </source>
</evidence>
<evidence type="ECO:0000259" key="7">
    <source>
        <dbReference type="PROSITE" id="PS50837"/>
    </source>
</evidence>
<dbReference type="PANTHER" id="PTHR45690:SF14">
    <property type="entry name" value="NACHT, LRR AND PYD DOMAINS-CONTAINING PROTEIN 2"/>
    <property type="match status" value="1"/>
</dbReference>
<evidence type="ECO:0000256" key="1">
    <source>
        <dbReference type="ARBA" id="ARBA00008665"/>
    </source>
</evidence>
<dbReference type="GO" id="GO:0050727">
    <property type="term" value="P:regulation of inflammatory response"/>
    <property type="evidence" value="ECO:0007669"/>
    <property type="project" value="TreeGrafter"/>
</dbReference>
<dbReference type="Pfam" id="PF17779">
    <property type="entry name" value="WHD_NOD2"/>
    <property type="match status" value="1"/>
</dbReference>
<evidence type="ECO:0000256" key="3">
    <source>
        <dbReference type="ARBA" id="ARBA00022737"/>
    </source>
</evidence>
<evidence type="ECO:0000256" key="6">
    <source>
        <dbReference type="SAM" id="MobiDB-lite"/>
    </source>
</evidence>
<evidence type="ECO:0000256" key="5">
    <source>
        <dbReference type="ARBA" id="ARBA00022840"/>
    </source>
</evidence>
<dbReference type="InterPro" id="IPR007111">
    <property type="entry name" value="NACHT_NTPase"/>
</dbReference>
<dbReference type="InterPro" id="IPR001611">
    <property type="entry name" value="Leu-rich_rpt"/>
</dbReference>
<feature type="region of interest" description="Disordered" evidence="6">
    <location>
        <begin position="947"/>
        <end position="970"/>
    </location>
</feature>
<protein>
    <recommendedName>
        <fullName evidence="7">NACHT domain-containing protein</fullName>
    </recommendedName>
</protein>
<dbReference type="OrthoDB" id="120976at2759"/>
<feature type="domain" description="NACHT" evidence="7">
    <location>
        <begin position="121"/>
        <end position="322"/>
    </location>
</feature>
<dbReference type="FunFam" id="3.80.10.10:FF:000974">
    <property type="entry name" value="NACHT, LRR and PYD domains-containing protein 2"/>
    <property type="match status" value="1"/>
</dbReference>